<feature type="region of interest" description="Disordered" evidence="1">
    <location>
        <begin position="805"/>
        <end position="866"/>
    </location>
</feature>
<comment type="caution">
    <text evidence="3">The sequence shown here is derived from an EMBL/GenBank/DDBJ whole genome shotgun (WGS) entry which is preliminary data.</text>
</comment>
<name>A0ABP0DLE5_9PEZI</name>
<dbReference type="InterPro" id="IPR057214">
    <property type="entry name" value="DUF7892"/>
</dbReference>
<dbReference type="EMBL" id="CAWUON010000033">
    <property type="protein sequence ID" value="CAK7268122.1"/>
    <property type="molecule type" value="Genomic_DNA"/>
</dbReference>
<feature type="compositionally biased region" description="Basic and acidic residues" evidence="1">
    <location>
        <begin position="694"/>
        <end position="705"/>
    </location>
</feature>
<dbReference type="Proteomes" id="UP001642502">
    <property type="component" value="Unassembled WGS sequence"/>
</dbReference>
<feature type="region of interest" description="Disordered" evidence="1">
    <location>
        <begin position="414"/>
        <end position="446"/>
    </location>
</feature>
<feature type="region of interest" description="Disordered" evidence="1">
    <location>
        <begin position="30"/>
        <end position="63"/>
    </location>
</feature>
<feature type="compositionally biased region" description="Basic and acidic residues" evidence="1">
    <location>
        <begin position="1028"/>
        <end position="1040"/>
    </location>
</feature>
<feature type="domain" description="DUF7892" evidence="2">
    <location>
        <begin position="490"/>
        <end position="649"/>
    </location>
</feature>
<evidence type="ECO:0000259" key="2">
    <source>
        <dbReference type="Pfam" id="PF25422"/>
    </source>
</evidence>
<feature type="compositionally biased region" description="Polar residues" evidence="1">
    <location>
        <begin position="414"/>
        <end position="430"/>
    </location>
</feature>
<sequence>MDTDNTQRAEASPDITDMLVDSLTAGYEVSGVNSESLSKKRKTPEEGASTSTNSGAPEISLPLTKKTKLAGNGGYADKSQLPAEIWHKIFTFCPPRTLADPVLTVWLVFGNSEFAAADPEMDLLLSTASTFLIPALQFIFITSDTRIVPLSIIERGLLPPATTLKKIFWTADVEKLREEFSAVRELGAPAVEEWQKGLITRGSTQRSDTSKYEKFSDSGGVASMRSFLYPGHKPQATTVSVPSAGENARVASPVGIASPKPNQDQLPNGTVSRTATKKVAADAAPTTPLRTKKIAPENILSTPLPTIPKKKTREEMDKELEEAQDLIQRQTLKYADEAISAWDGGNKVKKHNAPAFAADVLMHPADDGIVRDPPSTFSSFSHNTLPPRPPPVIGDTYDDVTRVQYRPSLTRVNSFSASQSYSEGNGSHMASWSDGEHAQRSFASSAAPERQSALLPLAAPARNESQSTLPPSGPRLASNGDAHLLAPKVSYAEERGQTIREIYRLWPTISKLRGVPGVTRLFALLYHANKFFKSKFGRQLPLTLFTQSLEDRQKMSDIRSIQELPCRACYLGLETTLDGGENMTMYSLPHLLVHFADVHLGSYDDSIRRPTQSLNWLKDMIIYPQPPALLNMVKTTKSTVAASKLLSEAVEHLLSGQDGGRQPIFNIYAARKQAAADRLKAGLPYESPPKKPSRTQEDTRKRVDRPITPTSQQSFSAKKGRTEATINLSEEQEKQTGTTQLASKQTIKLKEEALLPARETPLRHKAADAAEEKPGDLLGALEMHLKGEPTQKTVYKKLREREEVVAPAHNQGQAKPLEEFGRQPLRQESRGRANGDYDERVRPPYRRERSPVDHTERHRPVSLAPYEQFRERSPLRARQFVEETSFTSSRGEFDDTFGRGPRQVLPPYDSQHYGPPTNRQSYYEDYVDEGGRRAPSSQPYGYDRCEVYDIVRVADPEGDYYVRRPVRREHPQALHRELDRYDSPISSADGRTSLRRRTYGGDYQRSGYGSPHDSYAYGVRHEWDSELDNSARERNGDRGGRAPLAAHTRAGRGDEPMNHKYAPRSPRRGARMAD</sequence>
<evidence type="ECO:0000256" key="1">
    <source>
        <dbReference type="SAM" id="MobiDB-lite"/>
    </source>
</evidence>
<evidence type="ECO:0000313" key="4">
    <source>
        <dbReference type="Proteomes" id="UP001642502"/>
    </source>
</evidence>
<feature type="region of interest" description="Disordered" evidence="1">
    <location>
        <begin position="880"/>
        <end position="923"/>
    </location>
</feature>
<feature type="compositionally biased region" description="Basic residues" evidence="1">
    <location>
        <begin position="1061"/>
        <end position="1074"/>
    </location>
</feature>
<keyword evidence="4" id="KW-1185">Reference proteome</keyword>
<gene>
    <name evidence="3" type="ORF">SEPCBS119000_002900</name>
</gene>
<feature type="region of interest" description="Disordered" evidence="1">
    <location>
        <begin position="1028"/>
        <end position="1074"/>
    </location>
</feature>
<feature type="region of interest" description="Disordered" evidence="1">
    <location>
        <begin position="460"/>
        <end position="480"/>
    </location>
</feature>
<protein>
    <recommendedName>
        <fullName evidence="2">DUF7892 domain-containing protein</fullName>
    </recommendedName>
</protein>
<organism evidence="3 4">
    <name type="scientific">Sporothrix epigloea</name>
    <dbReference type="NCBI Taxonomy" id="1892477"/>
    <lineage>
        <taxon>Eukaryota</taxon>
        <taxon>Fungi</taxon>
        <taxon>Dikarya</taxon>
        <taxon>Ascomycota</taxon>
        <taxon>Pezizomycotina</taxon>
        <taxon>Sordariomycetes</taxon>
        <taxon>Sordariomycetidae</taxon>
        <taxon>Ophiostomatales</taxon>
        <taxon>Ophiostomataceae</taxon>
        <taxon>Sporothrix</taxon>
    </lineage>
</organism>
<evidence type="ECO:0000313" key="3">
    <source>
        <dbReference type="EMBL" id="CAK7268122.1"/>
    </source>
</evidence>
<feature type="region of interest" description="Disordered" evidence="1">
    <location>
        <begin position="680"/>
        <end position="722"/>
    </location>
</feature>
<dbReference type="Pfam" id="PF25422">
    <property type="entry name" value="DUF7892"/>
    <property type="match status" value="1"/>
</dbReference>
<accession>A0ABP0DLE5</accession>
<feature type="compositionally biased region" description="Basic and acidic residues" evidence="1">
    <location>
        <begin position="816"/>
        <end position="859"/>
    </location>
</feature>
<proteinExistence type="predicted"/>
<reference evidence="3 4" key="1">
    <citation type="submission" date="2024-01" db="EMBL/GenBank/DDBJ databases">
        <authorList>
            <person name="Allen C."/>
            <person name="Tagirdzhanova G."/>
        </authorList>
    </citation>
    <scope>NUCLEOTIDE SEQUENCE [LARGE SCALE GENOMIC DNA]</scope>
    <source>
        <strain evidence="3 4">CBS 119000</strain>
    </source>
</reference>
<feature type="region of interest" description="Disordered" evidence="1">
    <location>
        <begin position="973"/>
        <end position="1013"/>
    </location>
</feature>
<feature type="compositionally biased region" description="Basic and acidic residues" evidence="1">
    <location>
        <begin position="973"/>
        <end position="982"/>
    </location>
</feature>